<evidence type="ECO:0000313" key="2">
    <source>
        <dbReference type="EMBL" id="GBB87543.1"/>
    </source>
</evidence>
<dbReference type="EMBL" id="BEXD01000446">
    <property type="protein sequence ID" value="GBB87543.1"/>
    <property type="molecule type" value="Genomic_DNA"/>
</dbReference>
<evidence type="ECO:0000313" key="3">
    <source>
        <dbReference type="Proteomes" id="UP000247702"/>
    </source>
</evidence>
<keyword evidence="3" id="KW-1185">Reference proteome</keyword>
<sequence>MDNNLLLILEAQKIATQEIIKVFLDITETTVNALQNLHSLSITSEMVSSLSEIAPRETTPPRGESSSSSSLSGVKCLYCKEQHWIFDCPYIPKKYKGYCIRCWKTRNHLAKHCRSTQKLEPWLKE</sequence>
<protein>
    <recommendedName>
        <fullName evidence="4">CCHC-type domain-containing protein</fullName>
    </recommendedName>
</protein>
<gene>
    <name evidence="2" type="ORF">RclHR1_00140047</name>
</gene>
<dbReference type="AlphaFoldDB" id="A0A2Z6QBJ0"/>
<evidence type="ECO:0000256" key="1">
    <source>
        <dbReference type="SAM" id="MobiDB-lite"/>
    </source>
</evidence>
<dbReference type="Gene3D" id="4.10.60.10">
    <property type="entry name" value="Zinc finger, CCHC-type"/>
    <property type="match status" value="1"/>
</dbReference>
<evidence type="ECO:0008006" key="4">
    <source>
        <dbReference type="Google" id="ProtNLM"/>
    </source>
</evidence>
<proteinExistence type="predicted"/>
<reference evidence="2 3" key="1">
    <citation type="submission" date="2017-11" db="EMBL/GenBank/DDBJ databases">
        <title>The genome of Rhizophagus clarus HR1 reveals common genetic basis of auxotrophy among arbuscular mycorrhizal fungi.</title>
        <authorList>
            <person name="Kobayashi Y."/>
        </authorList>
    </citation>
    <scope>NUCLEOTIDE SEQUENCE [LARGE SCALE GENOMIC DNA]</scope>
    <source>
        <strain evidence="2 3">HR1</strain>
    </source>
</reference>
<accession>A0A2Z6QBJ0</accession>
<name>A0A2Z6QBJ0_9GLOM</name>
<organism evidence="2 3">
    <name type="scientific">Rhizophagus clarus</name>
    <dbReference type="NCBI Taxonomy" id="94130"/>
    <lineage>
        <taxon>Eukaryota</taxon>
        <taxon>Fungi</taxon>
        <taxon>Fungi incertae sedis</taxon>
        <taxon>Mucoromycota</taxon>
        <taxon>Glomeromycotina</taxon>
        <taxon>Glomeromycetes</taxon>
        <taxon>Glomerales</taxon>
        <taxon>Glomeraceae</taxon>
        <taxon>Rhizophagus</taxon>
    </lineage>
</organism>
<dbReference type="Proteomes" id="UP000247702">
    <property type="component" value="Unassembled WGS sequence"/>
</dbReference>
<feature type="region of interest" description="Disordered" evidence="1">
    <location>
        <begin position="51"/>
        <end position="72"/>
    </location>
</feature>
<comment type="caution">
    <text evidence="2">The sequence shown here is derived from an EMBL/GenBank/DDBJ whole genome shotgun (WGS) entry which is preliminary data.</text>
</comment>